<dbReference type="InterPro" id="IPR013087">
    <property type="entry name" value="Znf_C2H2_type"/>
</dbReference>
<evidence type="ECO:0000259" key="9">
    <source>
        <dbReference type="PROSITE" id="PS50157"/>
    </source>
</evidence>
<keyword evidence="4" id="KW-0862">Zinc</keyword>
<dbReference type="Pfam" id="PF12874">
    <property type="entry name" value="zf-met"/>
    <property type="match status" value="1"/>
</dbReference>
<reference evidence="10" key="2">
    <citation type="submission" date="2020-05" db="UniProtKB">
        <authorList>
            <consortium name="EnsemblMetazoa"/>
        </authorList>
    </citation>
    <scope>IDENTIFICATION</scope>
    <source>
        <strain evidence="10">FAR1</strain>
    </source>
</reference>
<dbReference type="GO" id="GO:0000981">
    <property type="term" value="F:DNA-binding transcription factor activity, RNA polymerase II-specific"/>
    <property type="evidence" value="ECO:0007669"/>
    <property type="project" value="TreeGrafter"/>
</dbReference>
<dbReference type="PROSITE" id="PS50157">
    <property type="entry name" value="ZINC_FINGER_C2H2_2"/>
    <property type="match status" value="6"/>
</dbReference>
<feature type="compositionally biased region" description="Basic and acidic residues" evidence="8">
    <location>
        <begin position="659"/>
        <end position="672"/>
    </location>
</feature>
<evidence type="ECO:0000256" key="2">
    <source>
        <dbReference type="ARBA" id="ARBA00022737"/>
    </source>
</evidence>
<evidence type="ECO:0000256" key="4">
    <source>
        <dbReference type="ARBA" id="ARBA00022833"/>
    </source>
</evidence>
<evidence type="ECO:0000256" key="3">
    <source>
        <dbReference type="ARBA" id="ARBA00022771"/>
    </source>
</evidence>
<dbReference type="Pfam" id="PF00096">
    <property type="entry name" value="zf-C2H2"/>
    <property type="match status" value="5"/>
</dbReference>
<dbReference type="GO" id="GO:0005634">
    <property type="term" value="C:nucleus"/>
    <property type="evidence" value="ECO:0007669"/>
    <property type="project" value="UniProtKB-SubCell"/>
</dbReference>
<evidence type="ECO:0000256" key="5">
    <source>
        <dbReference type="ARBA" id="ARBA00023242"/>
    </source>
</evidence>
<dbReference type="Proteomes" id="UP000075886">
    <property type="component" value="Unassembled WGS sequence"/>
</dbReference>
<feature type="domain" description="C2H2-type" evidence="9">
    <location>
        <begin position="104"/>
        <end position="133"/>
    </location>
</feature>
<sequence>MSRVRMQIQHVRDLCAVPGAAAELNCTGDILSVQNLLPQLAAPENKPHQCQQCLKSFSSNHQLVQHIRVHTGEKPYKCSYCDRKFKQLSHVQQHTRLHTGERPYKCHLPDCGRAFIQLSNLQQHLRNHDAQVERAKSRPFHCNLCGKGFATESSLRTHTSKELQLHLGVLQQHAALISNSNSVTCNVCSKIFLGVEALNEHIKYTHKEVAVKRRVANHPCPMCGKHYVNEGCLRKHLLTHPRTPTFRSNLQMWPCSVCQAVFTHESGLITHIEHMKMDPKHQFAAQYMFTKAVVEQREKESAAGGGGGGGVGSVGGSGGMVGMGGVPGLASSMVSVKELTHSSISPLNYSENSSTMGSEKNGESGTGASGGGGSNSVGGSGVFDNHRLPNPHGGGGGGLGPFGSNGGGGPVAGGGTLAGTNGVGGGGGICGAGGSSGAMDSNSSQFSRMMMIQEPKFEPDLMLNEGTPSAVQAAVVNLATAMRIGQTFKSNTMHGELHSNAANLGPLKKKSNVLTFSDPKYALANRQKYPGASGESSLGQNHCPATSETAIRIQQAEAILRSQAEAALRLAVSQAQAVVSSNAGGGGAGGAGGGGGGGVGVGGGSVGSGGPGGTGPGGVPLGGMLGHHNPHALVTGRHCNEDGRAGGGPNDSCAQFDPTGEHLRAAMREHQHQQQQQANDDCHPFTHSPVPRNGLDLTDEFLKSENVLKG</sequence>
<keyword evidence="11" id="KW-1185">Reference proteome</keyword>
<keyword evidence="1" id="KW-0479">Metal-binding</keyword>
<accession>A0A182QM89</accession>
<feature type="region of interest" description="Disordered" evidence="8">
    <location>
        <begin position="602"/>
        <end position="697"/>
    </location>
</feature>
<feature type="compositionally biased region" description="Gly residues" evidence="8">
    <location>
        <begin position="364"/>
        <end position="381"/>
    </location>
</feature>
<keyword evidence="5" id="KW-0539">Nucleus</keyword>
<keyword evidence="3 7" id="KW-0863">Zinc-finger</keyword>
<dbReference type="PANTHER" id="PTHR24388">
    <property type="entry name" value="ZINC FINGER PROTEIN"/>
    <property type="match status" value="1"/>
</dbReference>
<feature type="domain" description="C2H2-type" evidence="9">
    <location>
        <begin position="183"/>
        <end position="206"/>
    </location>
</feature>
<feature type="domain" description="C2H2-type" evidence="9">
    <location>
        <begin position="218"/>
        <end position="245"/>
    </location>
</feature>
<dbReference type="SMART" id="SM00355">
    <property type="entry name" value="ZnF_C2H2"/>
    <property type="match status" value="7"/>
</dbReference>
<feature type="compositionally biased region" description="Polar residues" evidence="8">
    <location>
        <begin position="345"/>
        <end position="358"/>
    </location>
</feature>
<evidence type="ECO:0000313" key="10">
    <source>
        <dbReference type="EnsemblMetazoa" id="AFAF013010-PA"/>
    </source>
</evidence>
<evidence type="ECO:0000256" key="8">
    <source>
        <dbReference type="SAM" id="MobiDB-lite"/>
    </source>
</evidence>
<comment type="similarity">
    <text evidence="6">Belongs to the snail C2H2-type zinc-finger protein family.</text>
</comment>
<dbReference type="STRING" id="69004.A0A182QM89"/>
<dbReference type="PANTHER" id="PTHR24388:SF104">
    <property type="entry name" value="AT-RICH BINDING PROTEIN-RELATED"/>
    <property type="match status" value="1"/>
</dbReference>
<dbReference type="PROSITE" id="PS00028">
    <property type="entry name" value="ZINC_FINGER_C2H2_1"/>
    <property type="match status" value="5"/>
</dbReference>
<feature type="domain" description="C2H2-type" evidence="9">
    <location>
        <begin position="76"/>
        <end position="103"/>
    </location>
</feature>
<dbReference type="InterPro" id="IPR036236">
    <property type="entry name" value="Znf_C2H2_sf"/>
</dbReference>
<proteinExistence type="inferred from homology"/>
<dbReference type="Gene3D" id="3.30.160.60">
    <property type="entry name" value="Classic Zinc Finger"/>
    <property type="match status" value="5"/>
</dbReference>
<feature type="compositionally biased region" description="Gly residues" evidence="8">
    <location>
        <begin position="602"/>
        <end position="625"/>
    </location>
</feature>
<keyword evidence="2" id="KW-0677">Repeat</keyword>
<dbReference type="GO" id="GO:0008270">
    <property type="term" value="F:zinc ion binding"/>
    <property type="evidence" value="ECO:0007669"/>
    <property type="project" value="UniProtKB-KW"/>
</dbReference>
<protein>
    <recommendedName>
        <fullName evidence="9">C2H2-type domain-containing protein</fullName>
    </recommendedName>
</protein>
<evidence type="ECO:0000256" key="7">
    <source>
        <dbReference type="PROSITE-ProRule" id="PRU00042"/>
    </source>
</evidence>
<evidence type="ECO:0000313" key="11">
    <source>
        <dbReference type="Proteomes" id="UP000075886"/>
    </source>
</evidence>
<organism evidence="10 11">
    <name type="scientific">Anopheles farauti</name>
    <dbReference type="NCBI Taxonomy" id="69004"/>
    <lineage>
        <taxon>Eukaryota</taxon>
        <taxon>Metazoa</taxon>
        <taxon>Ecdysozoa</taxon>
        <taxon>Arthropoda</taxon>
        <taxon>Hexapoda</taxon>
        <taxon>Insecta</taxon>
        <taxon>Pterygota</taxon>
        <taxon>Neoptera</taxon>
        <taxon>Endopterygota</taxon>
        <taxon>Diptera</taxon>
        <taxon>Nematocera</taxon>
        <taxon>Culicoidea</taxon>
        <taxon>Culicidae</taxon>
        <taxon>Anophelinae</taxon>
        <taxon>Anopheles</taxon>
    </lineage>
</organism>
<evidence type="ECO:0000256" key="6">
    <source>
        <dbReference type="ARBA" id="ARBA00037948"/>
    </source>
</evidence>
<dbReference type="InterPro" id="IPR050527">
    <property type="entry name" value="Snail/Krueppel_Znf"/>
</dbReference>
<feature type="domain" description="C2H2-type" evidence="9">
    <location>
        <begin position="48"/>
        <end position="75"/>
    </location>
</feature>
<dbReference type="AlphaFoldDB" id="A0A182QM89"/>
<reference evidence="11" key="1">
    <citation type="submission" date="2014-01" db="EMBL/GenBank/DDBJ databases">
        <title>The Genome Sequence of Anopheles farauti FAR1 (V2).</title>
        <authorList>
            <consortium name="The Broad Institute Genomics Platform"/>
            <person name="Neafsey D.E."/>
            <person name="Besansky N."/>
            <person name="Howell P."/>
            <person name="Walton C."/>
            <person name="Young S.K."/>
            <person name="Zeng Q."/>
            <person name="Gargeya S."/>
            <person name="Fitzgerald M."/>
            <person name="Haas B."/>
            <person name="Abouelleil A."/>
            <person name="Allen A.W."/>
            <person name="Alvarado L."/>
            <person name="Arachchi H.M."/>
            <person name="Berlin A.M."/>
            <person name="Chapman S.B."/>
            <person name="Gainer-Dewar J."/>
            <person name="Goldberg J."/>
            <person name="Griggs A."/>
            <person name="Gujja S."/>
            <person name="Hansen M."/>
            <person name="Howarth C."/>
            <person name="Imamovic A."/>
            <person name="Ireland A."/>
            <person name="Larimer J."/>
            <person name="McCowan C."/>
            <person name="Murphy C."/>
            <person name="Pearson M."/>
            <person name="Poon T.W."/>
            <person name="Priest M."/>
            <person name="Roberts A."/>
            <person name="Saif S."/>
            <person name="Shea T."/>
            <person name="Sisk P."/>
            <person name="Sykes S."/>
            <person name="Wortman J."/>
            <person name="Nusbaum C."/>
            <person name="Birren B."/>
        </authorList>
    </citation>
    <scope>NUCLEOTIDE SEQUENCE [LARGE SCALE GENOMIC DNA]</scope>
    <source>
        <strain evidence="11">FAR1</strain>
    </source>
</reference>
<dbReference type="GO" id="GO:0000978">
    <property type="term" value="F:RNA polymerase II cis-regulatory region sequence-specific DNA binding"/>
    <property type="evidence" value="ECO:0007669"/>
    <property type="project" value="TreeGrafter"/>
</dbReference>
<evidence type="ECO:0000256" key="1">
    <source>
        <dbReference type="ARBA" id="ARBA00022723"/>
    </source>
</evidence>
<feature type="region of interest" description="Disordered" evidence="8">
    <location>
        <begin position="345"/>
        <end position="407"/>
    </location>
</feature>
<dbReference type="SUPFAM" id="SSF57667">
    <property type="entry name" value="beta-beta-alpha zinc fingers"/>
    <property type="match status" value="4"/>
</dbReference>
<feature type="compositionally biased region" description="Gly residues" evidence="8">
    <location>
        <begin position="392"/>
        <end position="407"/>
    </location>
</feature>
<dbReference type="EMBL" id="AXCN02001219">
    <property type="status" value="NOT_ANNOTATED_CDS"/>
    <property type="molecule type" value="Genomic_DNA"/>
</dbReference>
<dbReference type="EnsemblMetazoa" id="AFAF013010-RA">
    <property type="protein sequence ID" value="AFAF013010-PA"/>
    <property type="gene ID" value="AFAF013010"/>
</dbReference>
<name>A0A182QM89_9DIPT</name>
<dbReference type="VEuPathDB" id="VectorBase:AFAF013010"/>
<feature type="domain" description="C2H2-type" evidence="9">
    <location>
        <begin position="140"/>
        <end position="168"/>
    </location>
</feature>